<evidence type="ECO:0000256" key="3">
    <source>
        <dbReference type="ARBA" id="ARBA00022490"/>
    </source>
</evidence>
<keyword evidence="7 10" id="KW-0175">Coiled coil</keyword>
<evidence type="ECO:0000256" key="1">
    <source>
        <dbReference type="ARBA" id="ARBA00004186"/>
    </source>
</evidence>
<keyword evidence="5" id="KW-0493">Microtubule</keyword>
<keyword evidence="9" id="KW-0131">Cell cycle</keyword>
<proteinExistence type="inferred from homology"/>
<feature type="coiled-coil region" evidence="10">
    <location>
        <begin position="119"/>
        <end position="202"/>
    </location>
</feature>
<dbReference type="GO" id="GO:0051301">
    <property type="term" value="P:cell division"/>
    <property type="evidence" value="ECO:0007669"/>
    <property type="project" value="UniProtKB-KW"/>
</dbReference>
<comment type="similarity">
    <text evidence="2">Belongs to the HAUS1 family.</text>
</comment>
<dbReference type="GO" id="GO:0007098">
    <property type="term" value="P:centrosome cycle"/>
    <property type="evidence" value="ECO:0007669"/>
    <property type="project" value="TreeGrafter"/>
</dbReference>
<organism evidence="11 12">
    <name type="scientific">Strix occidentalis caurina</name>
    <name type="common">northern spotted owl</name>
    <dbReference type="NCBI Taxonomy" id="311401"/>
    <lineage>
        <taxon>Eukaryota</taxon>
        <taxon>Metazoa</taxon>
        <taxon>Chordata</taxon>
        <taxon>Craniata</taxon>
        <taxon>Vertebrata</taxon>
        <taxon>Euteleostomi</taxon>
        <taxon>Archelosauria</taxon>
        <taxon>Archosauria</taxon>
        <taxon>Dinosauria</taxon>
        <taxon>Saurischia</taxon>
        <taxon>Theropoda</taxon>
        <taxon>Coelurosauria</taxon>
        <taxon>Aves</taxon>
        <taxon>Neognathae</taxon>
        <taxon>Neoaves</taxon>
        <taxon>Telluraves</taxon>
        <taxon>Strigiformes</taxon>
        <taxon>Strigidae</taxon>
        <taxon>Strix</taxon>
    </lineage>
</organism>
<dbReference type="PANTHER" id="PTHR31570">
    <property type="entry name" value="HAUS AUGMIN-LIKE COMPLEX SUBUNIT 1"/>
    <property type="match status" value="1"/>
</dbReference>
<reference evidence="11" key="1">
    <citation type="submission" date="2025-08" db="UniProtKB">
        <authorList>
            <consortium name="Ensembl"/>
        </authorList>
    </citation>
    <scope>IDENTIFICATION</scope>
</reference>
<dbReference type="GO" id="GO:0070652">
    <property type="term" value="C:HAUS complex"/>
    <property type="evidence" value="ECO:0007669"/>
    <property type="project" value="InterPro"/>
</dbReference>
<keyword evidence="6" id="KW-0498">Mitosis</keyword>
<dbReference type="Ensembl" id="ENSSOCT00000018262.1">
    <property type="protein sequence ID" value="ENSSOCP00000017804.1"/>
    <property type="gene ID" value="ENSSOCG00000013377.1"/>
</dbReference>
<protein>
    <submittedName>
        <fullName evidence="11">HAUS augmin like complex subunit 1</fullName>
    </submittedName>
</protein>
<dbReference type="GO" id="GO:0005819">
    <property type="term" value="C:spindle"/>
    <property type="evidence" value="ECO:0007669"/>
    <property type="project" value="UniProtKB-SubCell"/>
</dbReference>
<comment type="subcellular location">
    <subcellularLocation>
        <location evidence="1">Cytoplasm</location>
        <location evidence="1">Cytoskeleton</location>
        <location evidence="1">Spindle</location>
    </subcellularLocation>
</comment>
<evidence type="ECO:0000256" key="5">
    <source>
        <dbReference type="ARBA" id="ARBA00022701"/>
    </source>
</evidence>
<sequence>VVTPFSTHERRACSTLHFSRLSPVPQYEVNTQTVDILYELAECNEARDRDVSLLIEDMKEKAAEYDAEANYLQGVLLETVDISPTSLFSEGTDYLNILVESAMILDTKDTSLASFFCAINDMTSELYATESENREMERELSSLRRKLTRALMLEKQLKEDLKKVKELLEVETAKADSQLQNLEFLKKKSEDLKSEIRDAEVDGTDFLTRHCDGMAQSWLVGPKILVTETSQELPKLQDWRSWTNRATSYYTSVVLLYSCSLPRTSHDQCKGTFSSFTENCFSLDLEQLIH</sequence>
<evidence type="ECO:0000256" key="9">
    <source>
        <dbReference type="ARBA" id="ARBA00023306"/>
    </source>
</evidence>
<keyword evidence="8" id="KW-0206">Cytoskeleton</keyword>
<keyword evidence="3" id="KW-0963">Cytoplasm</keyword>
<dbReference type="PRINTS" id="PR02087">
    <property type="entry name" value="HAUSAUGMINL1"/>
</dbReference>
<dbReference type="Pfam" id="PF25762">
    <property type="entry name" value="HAUS1"/>
    <property type="match status" value="1"/>
</dbReference>
<evidence type="ECO:0000256" key="8">
    <source>
        <dbReference type="ARBA" id="ARBA00023212"/>
    </source>
</evidence>
<dbReference type="PANTHER" id="PTHR31570:SF1">
    <property type="entry name" value="HAUS AUGMIN-LIKE COMPLEX SUBUNIT 1"/>
    <property type="match status" value="1"/>
</dbReference>
<accession>A0A8D0FQY6</accession>
<dbReference type="GO" id="GO:0051225">
    <property type="term" value="P:spindle assembly"/>
    <property type="evidence" value="ECO:0007669"/>
    <property type="project" value="InterPro"/>
</dbReference>
<evidence type="ECO:0000256" key="7">
    <source>
        <dbReference type="ARBA" id="ARBA00023054"/>
    </source>
</evidence>
<evidence type="ECO:0000313" key="12">
    <source>
        <dbReference type="Proteomes" id="UP000694551"/>
    </source>
</evidence>
<evidence type="ECO:0000256" key="6">
    <source>
        <dbReference type="ARBA" id="ARBA00022776"/>
    </source>
</evidence>
<evidence type="ECO:0000256" key="2">
    <source>
        <dbReference type="ARBA" id="ARBA00005479"/>
    </source>
</evidence>
<dbReference type="GO" id="GO:0005829">
    <property type="term" value="C:cytosol"/>
    <property type="evidence" value="ECO:0007669"/>
    <property type="project" value="TreeGrafter"/>
</dbReference>
<reference evidence="11" key="2">
    <citation type="submission" date="2025-09" db="UniProtKB">
        <authorList>
            <consortium name="Ensembl"/>
        </authorList>
    </citation>
    <scope>IDENTIFICATION</scope>
</reference>
<evidence type="ECO:0000256" key="10">
    <source>
        <dbReference type="SAM" id="Coils"/>
    </source>
</evidence>
<evidence type="ECO:0000313" key="11">
    <source>
        <dbReference type="Ensembl" id="ENSSOCP00000017804.1"/>
    </source>
</evidence>
<dbReference type="InterPro" id="IPR026243">
    <property type="entry name" value="HAUS1"/>
</dbReference>
<dbReference type="Proteomes" id="UP000694551">
    <property type="component" value="Unplaced"/>
</dbReference>
<dbReference type="GO" id="GO:0005874">
    <property type="term" value="C:microtubule"/>
    <property type="evidence" value="ECO:0007669"/>
    <property type="project" value="UniProtKB-KW"/>
</dbReference>
<name>A0A8D0FQY6_STROC</name>
<dbReference type="AlphaFoldDB" id="A0A8D0FQY6"/>
<evidence type="ECO:0000256" key="4">
    <source>
        <dbReference type="ARBA" id="ARBA00022618"/>
    </source>
</evidence>
<keyword evidence="4" id="KW-0132">Cell division</keyword>
<keyword evidence="12" id="KW-1185">Reference proteome</keyword>